<organism evidence="3 4">
    <name type="scientific">Polypedilum vanderplanki</name>
    <name type="common">Sleeping chironomid midge</name>
    <dbReference type="NCBI Taxonomy" id="319348"/>
    <lineage>
        <taxon>Eukaryota</taxon>
        <taxon>Metazoa</taxon>
        <taxon>Ecdysozoa</taxon>
        <taxon>Arthropoda</taxon>
        <taxon>Hexapoda</taxon>
        <taxon>Insecta</taxon>
        <taxon>Pterygota</taxon>
        <taxon>Neoptera</taxon>
        <taxon>Endopterygota</taxon>
        <taxon>Diptera</taxon>
        <taxon>Nematocera</taxon>
        <taxon>Chironomoidea</taxon>
        <taxon>Chironomidae</taxon>
        <taxon>Chironominae</taxon>
        <taxon>Polypedilum</taxon>
        <taxon>Polypedilum</taxon>
    </lineage>
</organism>
<feature type="chain" id="PRO_5039926388" evidence="2">
    <location>
        <begin position="19"/>
        <end position="224"/>
    </location>
</feature>
<evidence type="ECO:0000313" key="3">
    <source>
        <dbReference type="EMBL" id="KAG5682519.1"/>
    </source>
</evidence>
<protein>
    <submittedName>
        <fullName evidence="3">Uncharacterized protein</fullName>
    </submittedName>
</protein>
<proteinExistence type="predicted"/>
<keyword evidence="1" id="KW-0175">Coiled coil</keyword>
<dbReference type="PANTHER" id="PTHR14735">
    <property type="entry name" value="COILED-COIL DOMAIN-CONTAINING PROTEIN 134"/>
    <property type="match status" value="1"/>
</dbReference>
<dbReference type="InterPro" id="IPR026321">
    <property type="entry name" value="CC134"/>
</dbReference>
<evidence type="ECO:0000256" key="2">
    <source>
        <dbReference type="SAM" id="SignalP"/>
    </source>
</evidence>
<dbReference type="AlphaFoldDB" id="A0A9J6CKY2"/>
<reference evidence="3" key="1">
    <citation type="submission" date="2021-03" db="EMBL/GenBank/DDBJ databases">
        <title>Chromosome level genome of the anhydrobiotic midge Polypedilum vanderplanki.</title>
        <authorList>
            <person name="Yoshida Y."/>
            <person name="Kikawada T."/>
            <person name="Gusev O."/>
        </authorList>
    </citation>
    <scope>NUCLEOTIDE SEQUENCE</scope>
    <source>
        <strain evidence="3">NIAS01</strain>
        <tissue evidence="3">Whole body or cell culture</tissue>
    </source>
</reference>
<dbReference type="Proteomes" id="UP001107558">
    <property type="component" value="Chromosome 1"/>
</dbReference>
<sequence>MNILYVLLIIININLVVTNRENENEDKLKTFPKKLLARRREEHLVLLKNIAKNPKYEWRFRLVEVGVTKVFELINENRVRLKDTNEMDEEKLSQAKMLIIENTCLLMDFIVNFNQDIYKIFNIISKKNVHTDWRVMLKVSFEFLSKEKELLDELTSKEYDFIMENYEKINNEETLPDYPYENNIKRDINIAERIYQDETEKLKALKKKEKKKLKKGPSLRGVEL</sequence>
<feature type="coiled-coil region" evidence="1">
    <location>
        <begin position="188"/>
        <end position="215"/>
    </location>
</feature>
<keyword evidence="2" id="KW-0732">Signal</keyword>
<accession>A0A9J6CKY2</accession>
<dbReference type="PANTHER" id="PTHR14735:SF1">
    <property type="entry name" value="COILED-COIL DOMAIN-CONTAINING PROTEIN 134"/>
    <property type="match status" value="1"/>
</dbReference>
<name>A0A9J6CKY2_POLVA</name>
<evidence type="ECO:0000313" key="4">
    <source>
        <dbReference type="Proteomes" id="UP001107558"/>
    </source>
</evidence>
<feature type="signal peptide" evidence="2">
    <location>
        <begin position="1"/>
        <end position="18"/>
    </location>
</feature>
<dbReference type="Pfam" id="PF15002">
    <property type="entry name" value="ERK-JNK_inhib"/>
    <property type="match status" value="1"/>
</dbReference>
<dbReference type="OrthoDB" id="5854099at2759"/>
<dbReference type="EMBL" id="JADBJN010000001">
    <property type="protein sequence ID" value="KAG5682519.1"/>
    <property type="molecule type" value="Genomic_DNA"/>
</dbReference>
<gene>
    <name evidence="3" type="ORF">PVAND_011867</name>
</gene>
<comment type="caution">
    <text evidence="3">The sequence shown here is derived from an EMBL/GenBank/DDBJ whole genome shotgun (WGS) entry which is preliminary data.</text>
</comment>
<keyword evidence="4" id="KW-1185">Reference proteome</keyword>
<evidence type="ECO:0000256" key="1">
    <source>
        <dbReference type="SAM" id="Coils"/>
    </source>
</evidence>